<evidence type="ECO:0000256" key="5">
    <source>
        <dbReference type="ARBA" id="ARBA00023242"/>
    </source>
</evidence>
<protein>
    <submittedName>
        <fullName evidence="7">Pre-mRNA-splicing regulator WTAP</fullName>
    </submittedName>
</protein>
<dbReference type="Proteomes" id="UP000054359">
    <property type="component" value="Unassembled WGS sequence"/>
</dbReference>
<dbReference type="GO" id="GO:0008380">
    <property type="term" value="P:RNA splicing"/>
    <property type="evidence" value="ECO:0007669"/>
    <property type="project" value="UniProtKB-KW"/>
</dbReference>
<dbReference type="PANTHER" id="PTHR15217">
    <property type="entry name" value="WILMS' TUMOR 1-ASSOCIATING PROTEIN"/>
    <property type="match status" value="1"/>
</dbReference>
<dbReference type="InterPro" id="IPR033757">
    <property type="entry name" value="WTAP"/>
</dbReference>
<dbReference type="GO" id="GO:0005634">
    <property type="term" value="C:nucleus"/>
    <property type="evidence" value="ECO:0007669"/>
    <property type="project" value="UniProtKB-SubCell"/>
</dbReference>
<dbReference type="OMA" id="SAHRKNI"/>
<evidence type="ECO:0000256" key="4">
    <source>
        <dbReference type="ARBA" id="ARBA00023187"/>
    </source>
</evidence>
<comment type="similarity">
    <text evidence="2">Belongs to the fl(2)d family.</text>
</comment>
<dbReference type="PANTHER" id="PTHR15217:SF0">
    <property type="entry name" value="PRE-MRNA-SPLICING REGULATOR WTAP"/>
    <property type="match status" value="1"/>
</dbReference>
<dbReference type="STRING" id="407821.A0A087UP76"/>
<dbReference type="GO" id="GO:0006397">
    <property type="term" value="P:mRNA processing"/>
    <property type="evidence" value="ECO:0007669"/>
    <property type="project" value="UniProtKB-KW"/>
</dbReference>
<evidence type="ECO:0000313" key="7">
    <source>
        <dbReference type="EMBL" id="KFM79165.1"/>
    </source>
</evidence>
<sequence length="173" mass="20479">MAAKKPTITRVRIAREELEKMTKEDFQKCWNLQEQYIDYLENKLNSGSEHTELMSLRESEEKLKQQQIEATRRENILVMRLTTKEQEMQEYAGQIQELKQAQVPSIAQLRSALLDPAVNLLFERMRKEMDALKARLEETQNELNAWKFTPDRCDMDKSLLEYHSLHVLLLPAR</sequence>
<dbReference type="GO" id="GO:0016556">
    <property type="term" value="P:mRNA modification"/>
    <property type="evidence" value="ECO:0007669"/>
    <property type="project" value="InterPro"/>
</dbReference>
<dbReference type="OrthoDB" id="6420308at2759"/>
<dbReference type="EMBL" id="KK120839">
    <property type="protein sequence ID" value="KFM79165.1"/>
    <property type="molecule type" value="Genomic_DNA"/>
</dbReference>
<keyword evidence="4" id="KW-0508">mRNA splicing</keyword>
<keyword evidence="3" id="KW-0507">mRNA processing</keyword>
<gene>
    <name evidence="7" type="ORF">X975_25904</name>
</gene>
<evidence type="ECO:0000313" key="8">
    <source>
        <dbReference type="Proteomes" id="UP000054359"/>
    </source>
</evidence>
<feature type="coiled-coil region" evidence="6">
    <location>
        <begin position="56"/>
        <end position="149"/>
    </location>
</feature>
<accession>A0A087UP76</accession>
<evidence type="ECO:0000256" key="3">
    <source>
        <dbReference type="ARBA" id="ARBA00022664"/>
    </source>
</evidence>
<dbReference type="GO" id="GO:0000381">
    <property type="term" value="P:regulation of alternative mRNA splicing, via spliceosome"/>
    <property type="evidence" value="ECO:0007669"/>
    <property type="project" value="InterPro"/>
</dbReference>
<dbReference type="AlphaFoldDB" id="A0A087UP76"/>
<proteinExistence type="inferred from homology"/>
<feature type="non-terminal residue" evidence="7">
    <location>
        <position position="173"/>
    </location>
</feature>
<evidence type="ECO:0000256" key="1">
    <source>
        <dbReference type="ARBA" id="ARBA00004123"/>
    </source>
</evidence>
<evidence type="ECO:0000256" key="6">
    <source>
        <dbReference type="SAM" id="Coils"/>
    </source>
</evidence>
<reference evidence="7 8" key="1">
    <citation type="submission" date="2013-11" db="EMBL/GenBank/DDBJ databases">
        <title>Genome sequencing of Stegodyphus mimosarum.</title>
        <authorList>
            <person name="Bechsgaard J."/>
        </authorList>
    </citation>
    <scope>NUCLEOTIDE SEQUENCE [LARGE SCALE GENOMIC DNA]</scope>
</reference>
<dbReference type="Pfam" id="PF17098">
    <property type="entry name" value="Wtap"/>
    <property type="match status" value="1"/>
</dbReference>
<evidence type="ECO:0000256" key="2">
    <source>
        <dbReference type="ARBA" id="ARBA00010313"/>
    </source>
</evidence>
<keyword evidence="5" id="KW-0539">Nucleus</keyword>
<comment type="subcellular location">
    <subcellularLocation>
        <location evidence="1">Nucleus</location>
    </subcellularLocation>
</comment>
<keyword evidence="6" id="KW-0175">Coiled coil</keyword>
<keyword evidence="8" id="KW-1185">Reference proteome</keyword>
<organism evidence="7 8">
    <name type="scientific">Stegodyphus mimosarum</name>
    <name type="common">African social velvet spider</name>
    <dbReference type="NCBI Taxonomy" id="407821"/>
    <lineage>
        <taxon>Eukaryota</taxon>
        <taxon>Metazoa</taxon>
        <taxon>Ecdysozoa</taxon>
        <taxon>Arthropoda</taxon>
        <taxon>Chelicerata</taxon>
        <taxon>Arachnida</taxon>
        <taxon>Araneae</taxon>
        <taxon>Araneomorphae</taxon>
        <taxon>Entelegynae</taxon>
        <taxon>Eresoidea</taxon>
        <taxon>Eresidae</taxon>
        <taxon>Stegodyphus</taxon>
    </lineage>
</organism>
<name>A0A087UP76_STEMI</name>